<accession>A0A423KBF4</accession>
<name>A0A423KBF4_9PSED</name>
<organism evidence="2 3">
    <name type="scientific">Pseudomonas frederiksbergensis</name>
    <dbReference type="NCBI Taxonomy" id="104087"/>
    <lineage>
        <taxon>Bacteria</taxon>
        <taxon>Pseudomonadati</taxon>
        <taxon>Pseudomonadota</taxon>
        <taxon>Gammaproteobacteria</taxon>
        <taxon>Pseudomonadales</taxon>
        <taxon>Pseudomonadaceae</taxon>
        <taxon>Pseudomonas</taxon>
    </lineage>
</organism>
<gene>
    <name evidence="2" type="ORF">BK666_07360</name>
</gene>
<reference evidence="2 3" key="1">
    <citation type="submission" date="2016-10" db="EMBL/GenBank/DDBJ databases">
        <title>Comparative genome analysis of multiple Pseudomonas spp. focuses on biocontrol and plant growth promoting traits.</title>
        <authorList>
            <person name="Tao X.-Y."/>
            <person name="Taylor C.G."/>
        </authorList>
    </citation>
    <scope>NUCLEOTIDE SEQUENCE [LARGE SCALE GENOMIC DNA]</scope>
    <source>
        <strain evidence="2 3">37A10</strain>
    </source>
</reference>
<feature type="region of interest" description="Disordered" evidence="1">
    <location>
        <begin position="74"/>
        <end position="93"/>
    </location>
</feature>
<evidence type="ECO:0000256" key="1">
    <source>
        <dbReference type="SAM" id="MobiDB-lite"/>
    </source>
</evidence>
<protein>
    <submittedName>
        <fullName evidence="2">Uncharacterized protein</fullName>
    </submittedName>
</protein>
<sequence length="93" mass="9914">MPLRYGVCSGYGLILRRTVFLRKAFVTMVNIDGNDGEGFFIILAGLFASRLAPTGECISNVGASLLAKATSKSPQKLQTNGQNPQPILNSIAL</sequence>
<proteinExistence type="predicted"/>
<comment type="caution">
    <text evidence="2">The sequence shown here is derived from an EMBL/GenBank/DDBJ whole genome shotgun (WGS) entry which is preliminary data.</text>
</comment>
<dbReference type="Proteomes" id="UP000285349">
    <property type="component" value="Unassembled WGS sequence"/>
</dbReference>
<evidence type="ECO:0000313" key="3">
    <source>
        <dbReference type="Proteomes" id="UP000285349"/>
    </source>
</evidence>
<dbReference type="AlphaFoldDB" id="A0A423KBF4"/>
<dbReference type="EMBL" id="MOBQ01000008">
    <property type="protein sequence ID" value="RON49384.1"/>
    <property type="molecule type" value="Genomic_DNA"/>
</dbReference>
<evidence type="ECO:0000313" key="2">
    <source>
        <dbReference type="EMBL" id="RON49384.1"/>
    </source>
</evidence>